<dbReference type="EMBL" id="QKKF02000111">
    <property type="protein sequence ID" value="RZF49286.1"/>
    <property type="molecule type" value="Genomic_DNA"/>
</dbReference>
<proteinExistence type="predicted"/>
<dbReference type="InParanoid" id="A0A482XU36"/>
<evidence type="ECO:0000256" key="1">
    <source>
        <dbReference type="SAM" id="MobiDB-lite"/>
    </source>
</evidence>
<dbReference type="Proteomes" id="UP000291343">
    <property type="component" value="Unassembled WGS sequence"/>
</dbReference>
<dbReference type="OrthoDB" id="10680675at2759"/>
<evidence type="ECO:0000313" key="2">
    <source>
        <dbReference type="EMBL" id="RZF49286.1"/>
    </source>
</evidence>
<gene>
    <name evidence="2" type="ORF">LSTR_LSTR011810</name>
</gene>
<accession>A0A482XU36</accession>
<feature type="compositionally biased region" description="Polar residues" evidence="1">
    <location>
        <begin position="1133"/>
        <end position="1145"/>
    </location>
</feature>
<organism evidence="2 3">
    <name type="scientific">Laodelphax striatellus</name>
    <name type="common">Small brown planthopper</name>
    <name type="synonym">Delphax striatella</name>
    <dbReference type="NCBI Taxonomy" id="195883"/>
    <lineage>
        <taxon>Eukaryota</taxon>
        <taxon>Metazoa</taxon>
        <taxon>Ecdysozoa</taxon>
        <taxon>Arthropoda</taxon>
        <taxon>Hexapoda</taxon>
        <taxon>Insecta</taxon>
        <taxon>Pterygota</taxon>
        <taxon>Neoptera</taxon>
        <taxon>Paraneoptera</taxon>
        <taxon>Hemiptera</taxon>
        <taxon>Auchenorrhyncha</taxon>
        <taxon>Fulgoroidea</taxon>
        <taxon>Delphacidae</taxon>
        <taxon>Criomorphinae</taxon>
        <taxon>Laodelphax</taxon>
    </lineage>
</organism>
<name>A0A482XU36_LAOST</name>
<feature type="compositionally biased region" description="Basic and acidic residues" evidence="1">
    <location>
        <begin position="314"/>
        <end position="328"/>
    </location>
</feature>
<keyword evidence="3" id="KW-1185">Reference proteome</keyword>
<dbReference type="AlphaFoldDB" id="A0A482XU36"/>
<evidence type="ECO:0000313" key="3">
    <source>
        <dbReference type="Proteomes" id="UP000291343"/>
    </source>
</evidence>
<feature type="region of interest" description="Disordered" evidence="1">
    <location>
        <begin position="307"/>
        <end position="328"/>
    </location>
</feature>
<reference evidence="2 3" key="1">
    <citation type="journal article" date="2017" name="Gigascience">
        <title>Genome sequence of the small brown planthopper, Laodelphax striatellus.</title>
        <authorList>
            <person name="Zhu J."/>
            <person name="Jiang F."/>
            <person name="Wang X."/>
            <person name="Yang P."/>
            <person name="Bao Y."/>
            <person name="Zhao W."/>
            <person name="Wang W."/>
            <person name="Lu H."/>
            <person name="Wang Q."/>
            <person name="Cui N."/>
            <person name="Li J."/>
            <person name="Chen X."/>
            <person name="Luo L."/>
            <person name="Yu J."/>
            <person name="Kang L."/>
            <person name="Cui F."/>
        </authorList>
    </citation>
    <scope>NUCLEOTIDE SEQUENCE [LARGE SCALE GENOMIC DNA]</scope>
    <source>
        <strain evidence="2">Lst14</strain>
    </source>
</reference>
<feature type="compositionally biased region" description="Polar residues" evidence="1">
    <location>
        <begin position="1"/>
        <end position="34"/>
    </location>
</feature>
<feature type="region of interest" description="Disordered" evidence="1">
    <location>
        <begin position="344"/>
        <end position="372"/>
    </location>
</feature>
<feature type="compositionally biased region" description="Polar residues" evidence="1">
    <location>
        <begin position="775"/>
        <end position="793"/>
    </location>
</feature>
<sequence length="1151" mass="131898">MPLVSSQPSKINYAETSSQVKTQDNFFQEPNTSGEFDDVNDRKLNTGGISTWFGTENFNKTSSIVPKTLVTVKTESRNSSEVVETKLHGVPTPTHSSQYSASSVKQFSNVGHPHTDKLESFSDDFMTSQFGAQKNVERLEKMRTRPYFNEGAFERSAAYRSSSGKQEMEKEQQGVAASTNQQYYTSQYYQPRTAEVHMVQVSDVEHDKLQKEMMRKLEEMMENMRADKSAKMTSLTNNGDVKEFSHSYFEKSQNQRADTSGVDCDNNGREEIDKMFDLQNRRGQYTQEDDFYKLGAGTVQPKVQTIRKTSHSVSTEEKKETYGPVHFDHSSYSHVQKRHVVDENRNKKSFESGTLDHNRTENEKMQSEKTKNFGEIEDERFEEGTLSLVKGAENEMIQSEKAKNVGEIKDERSEEETLFKGTENEKIQSEKAKNIEEIEDERSEEGTPTTREESERNQSNETEEITTVKPNTNEDTAMVDETNHDQTIGSTKIRSKRSFLPGDYYPSLYEPPESFDDFYRKQLRKGLIDRESNEIPFDNNQEVMSSFLSEPVESQQQTTDLDFYGVNNEQKDVTTKEQDYNNIYNVQGSDFDSDGRRNLETDVNQDKVAYSEIQQLVKSFIEGLEVLSQNNNQGEEALPISGKEDNFDVSNLYQQRSSKNEKEVIDYSSLEQRTGNDYYDKYANLLNQATKDLYHVIFEEKKSTSVKSHDQDVENQYQTESNDDLDVKVAFILAQVSDEMKKIVENERKKSNLYGDNQSKLELSQGGEKKYENFHGSQSNPRHNFGDSENQNEFKPVIRNQQSVEREYLEESHNPYNNPEFESFFNHLHNLEQNSKSPNYAILPGIYVLAPGSSFWDQYRTSIKEQTNKNNENSNNFNRETLNGEDIYGNQQINFPNNGDQETQEIFVNPIDNSYNSQVAQDPSQSRSSSSRINSKFNKNFWDTQNHQQTETDEIARQLNLPTEFVEAAQKNSPDLFSESTTKPNDEELKYDELLESMVELAKTYESLPRTEDVPPHEPIITKSYVTNLGGEPFLDEKPETESKFDVSNLDQNPASSRLEAVEHSEVDSTGKNLESEIIETPIALQQEAADNTDKKVESEIVEPQITSSSFWGKIRNKLKKSISSTKGKISEVSDSITSKVQQTVPELESL</sequence>
<feature type="region of interest" description="Disordered" evidence="1">
    <location>
        <begin position="1"/>
        <end position="41"/>
    </location>
</feature>
<feature type="region of interest" description="Disordered" evidence="1">
    <location>
        <begin position="158"/>
        <end position="178"/>
    </location>
</feature>
<feature type="region of interest" description="Disordered" evidence="1">
    <location>
        <begin position="1132"/>
        <end position="1151"/>
    </location>
</feature>
<protein>
    <submittedName>
        <fullName evidence="2">Uncharacterized protein</fullName>
    </submittedName>
</protein>
<comment type="caution">
    <text evidence="2">The sequence shown here is derived from an EMBL/GenBank/DDBJ whole genome shotgun (WGS) entry which is preliminary data.</text>
</comment>
<feature type="compositionally biased region" description="Basic and acidic residues" evidence="1">
    <location>
        <begin position="401"/>
        <end position="436"/>
    </location>
</feature>
<feature type="region of interest" description="Disordered" evidence="1">
    <location>
        <begin position="770"/>
        <end position="793"/>
    </location>
</feature>
<feature type="region of interest" description="Disordered" evidence="1">
    <location>
        <begin position="401"/>
        <end position="499"/>
    </location>
</feature>